<dbReference type="GO" id="GO:0005549">
    <property type="term" value="F:odorant binding"/>
    <property type="evidence" value="ECO:0007669"/>
    <property type="project" value="InterPro"/>
</dbReference>
<evidence type="ECO:0000256" key="2">
    <source>
        <dbReference type="ARBA" id="ARBA00022475"/>
    </source>
</evidence>
<dbReference type="OMA" id="YSMSIYC"/>
<dbReference type="GO" id="GO:0004984">
    <property type="term" value="F:olfactory receptor activity"/>
    <property type="evidence" value="ECO:0007669"/>
    <property type="project" value="InterPro"/>
</dbReference>
<keyword evidence="12" id="KW-1185">Reference proteome</keyword>
<accession>B4JR14</accession>
<gene>
    <name evidence="11" type="primary">Dgri\GH13800</name>
    <name evidence="11" type="ORF">Dgri_GH13800</name>
</gene>
<dbReference type="FunCoup" id="B4JR14">
    <property type="interactions" value="18"/>
</dbReference>
<feature type="transmembrane region" description="Helical" evidence="10">
    <location>
        <begin position="67"/>
        <end position="86"/>
    </location>
</feature>
<sequence>MRPSVRINDLVANINYFARLLGLEILVPRLKLVPRTWFLMMVPVSYTIFCVHWTVKQTQHHWMDGLKSVVMLGGLINGCCQLITILQRHSDIKQLLNNIIAIYAEYEHRGADYWNALHLDIARMLNVCQIIRIGYLVSFVVMCAMPGIFLLYDGRHVTIMQYEIPGLPIDTNLGYILTYVQHLISTALGGLFFYMGDLMVLLSLMQILPFAHIFQLKAAALNDALHHKEQSRYLATVGVFVDTDVDVLLLDLINWHQLFTDYCQIVEHTFDFMIAAQVLSSAISILVCFCVNLSGFHSVSTIYLLVSAYSMLVYCIVGTQVEYAISKLIYSISMMVMKNRN</sequence>
<comment type="subcellular location">
    <subcellularLocation>
        <location evidence="1">Cell membrane</location>
        <topology evidence="1">Multi-pass membrane protein</topology>
    </subcellularLocation>
</comment>
<dbReference type="AlphaFoldDB" id="B4JR14"/>
<reference evidence="11 12" key="1">
    <citation type="journal article" date="2007" name="Nature">
        <title>Evolution of genes and genomes on the Drosophila phylogeny.</title>
        <authorList>
            <consortium name="Drosophila 12 Genomes Consortium"/>
            <person name="Clark A.G."/>
            <person name="Eisen M.B."/>
            <person name="Smith D.R."/>
            <person name="Bergman C.M."/>
            <person name="Oliver B."/>
            <person name="Markow T.A."/>
            <person name="Kaufman T.C."/>
            <person name="Kellis M."/>
            <person name="Gelbart W."/>
            <person name="Iyer V.N."/>
            <person name="Pollard D.A."/>
            <person name="Sackton T.B."/>
            <person name="Larracuente A.M."/>
            <person name="Singh N.D."/>
            <person name="Abad J.P."/>
            <person name="Abt D.N."/>
            <person name="Adryan B."/>
            <person name="Aguade M."/>
            <person name="Akashi H."/>
            <person name="Anderson W.W."/>
            <person name="Aquadro C.F."/>
            <person name="Ardell D.H."/>
            <person name="Arguello R."/>
            <person name="Artieri C.G."/>
            <person name="Barbash D.A."/>
            <person name="Barker D."/>
            <person name="Barsanti P."/>
            <person name="Batterham P."/>
            <person name="Batzoglou S."/>
            <person name="Begun D."/>
            <person name="Bhutkar A."/>
            <person name="Blanco E."/>
            <person name="Bosak S.A."/>
            <person name="Bradley R.K."/>
            <person name="Brand A.D."/>
            <person name="Brent M.R."/>
            <person name="Brooks A.N."/>
            <person name="Brown R.H."/>
            <person name="Butlin R.K."/>
            <person name="Caggese C."/>
            <person name="Calvi B.R."/>
            <person name="Bernardo de Carvalho A."/>
            <person name="Caspi A."/>
            <person name="Castrezana S."/>
            <person name="Celniker S.E."/>
            <person name="Chang J.L."/>
            <person name="Chapple C."/>
            <person name="Chatterji S."/>
            <person name="Chinwalla A."/>
            <person name="Civetta A."/>
            <person name="Clifton S.W."/>
            <person name="Comeron J.M."/>
            <person name="Costello J.C."/>
            <person name="Coyne J.A."/>
            <person name="Daub J."/>
            <person name="David R.G."/>
            <person name="Delcher A.L."/>
            <person name="Delehaunty K."/>
            <person name="Do C.B."/>
            <person name="Ebling H."/>
            <person name="Edwards K."/>
            <person name="Eickbush T."/>
            <person name="Evans J.D."/>
            <person name="Filipski A."/>
            <person name="Findeiss S."/>
            <person name="Freyhult E."/>
            <person name="Fulton L."/>
            <person name="Fulton R."/>
            <person name="Garcia A.C."/>
            <person name="Gardiner A."/>
            <person name="Garfield D.A."/>
            <person name="Garvin B.E."/>
            <person name="Gibson G."/>
            <person name="Gilbert D."/>
            <person name="Gnerre S."/>
            <person name="Godfrey J."/>
            <person name="Good R."/>
            <person name="Gotea V."/>
            <person name="Gravely B."/>
            <person name="Greenberg A.J."/>
            <person name="Griffiths-Jones S."/>
            <person name="Gross S."/>
            <person name="Guigo R."/>
            <person name="Gustafson E.A."/>
            <person name="Haerty W."/>
            <person name="Hahn M.W."/>
            <person name="Halligan D.L."/>
            <person name="Halpern A.L."/>
            <person name="Halter G.M."/>
            <person name="Han M.V."/>
            <person name="Heger A."/>
            <person name="Hillier L."/>
            <person name="Hinrichs A.S."/>
            <person name="Holmes I."/>
            <person name="Hoskins R.A."/>
            <person name="Hubisz M.J."/>
            <person name="Hultmark D."/>
            <person name="Huntley M.A."/>
            <person name="Jaffe D.B."/>
            <person name="Jagadeeshan S."/>
            <person name="Jeck W.R."/>
            <person name="Johnson J."/>
            <person name="Jones C.D."/>
            <person name="Jordan W.C."/>
            <person name="Karpen G.H."/>
            <person name="Kataoka E."/>
            <person name="Keightley P.D."/>
            <person name="Kheradpour P."/>
            <person name="Kirkness E.F."/>
            <person name="Koerich L.B."/>
            <person name="Kristiansen K."/>
            <person name="Kudrna D."/>
            <person name="Kulathinal R.J."/>
            <person name="Kumar S."/>
            <person name="Kwok R."/>
            <person name="Lander E."/>
            <person name="Langley C.H."/>
            <person name="Lapoint R."/>
            <person name="Lazzaro B.P."/>
            <person name="Lee S.J."/>
            <person name="Levesque L."/>
            <person name="Li R."/>
            <person name="Lin C.F."/>
            <person name="Lin M.F."/>
            <person name="Lindblad-Toh K."/>
            <person name="Llopart A."/>
            <person name="Long M."/>
            <person name="Low L."/>
            <person name="Lozovsky E."/>
            <person name="Lu J."/>
            <person name="Luo M."/>
            <person name="Machado C.A."/>
            <person name="Makalowski W."/>
            <person name="Marzo M."/>
            <person name="Matsuda M."/>
            <person name="Matzkin L."/>
            <person name="McAllister B."/>
            <person name="McBride C.S."/>
            <person name="McKernan B."/>
            <person name="McKernan K."/>
            <person name="Mendez-Lago M."/>
            <person name="Minx P."/>
            <person name="Mollenhauer M.U."/>
            <person name="Montooth K."/>
            <person name="Mount S.M."/>
            <person name="Mu X."/>
            <person name="Myers E."/>
            <person name="Negre B."/>
            <person name="Newfeld S."/>
            <person name="Nielsen R."/>
            <person name="Noor M.A."/>
            <person name="O'Grady P."/>
            <person name="Pachter L."/>
            <person name="Papaceit M."/>
            <person name="Parisi M.J."/>
            <person name="Parisi M."/>
            <person name="Parts L."/>
            <person name="Pedersen J.S."/>
            <person name="Pesole G."/>
            <person name="Phillippy A.M."/>
            <person name="Ponting C.P."/>
            <person name="Pop M."/>
            <person name="Porcelli D."/>
            <person name="Powell J.R."/>
            <person name="Prohaska S."/>
            <person name="Pruitt K."/>
            <person name="Puig M."/>
            <person name="Quesneville H."/>
            <person name="Ram K.R."/>
            <person name="Rand D."/>
            <person name="Rasmussen M.D."/>
            <person name="Reed L.K."/>
            <person name="Reenan R."/>
            <person name="Reily A."/>
            <person name="Remington K.A."/>
            <person name="Rieger T.T."/>
            <person name="Ritchie M.G."/>
            <person name="Robin C."/>
            <person name="Rogers Y.H."/>
            <person name="Rohde C."/>
            <person name="Rozas J."/>
            <person name="Rubenfield M.J."/>
            <person name="Ruiz A."/>
            <person name="Russo S."/>
            <person name="Salzberg S.L."/>
            <person name="Sanchez-Gracia A."/>
            <person name="Saranga D.J."/>
            <person name="Sato H."/>
            <person name="Schaeffer S.W."/>
            <person name="Schatz M.C."/>
            <person name="Schlenke T."/>
            <person name="Schwartz R."/>
            <person name="Segarra C."/>
            <person name="Singh R.S."/>
            <person name="Sirot L."/>
            <person name="Sirota M."/>
            <person name="Sisneros N.B."/>
            <person name="Smith C.D."/>
            <person name="Smith T.F."/>
            <person name="Spieth J."/>
            <person name="Stage D.E."/>
            <person name="Stark A."/>
            <person name="Stephan W."/>
            <person name="Strausberg R.L."/>
            <person name="Strempel S."/>
            <person name="Sturgill D."/>
            <person name="Sutton G."/>
            <person name="Sutton G.G."/>
            <person name="Tao W."/>
            <person name="Teichmann S."/>
            <person name="Tobari Y.N."/>
            <person name="Tomimura Y."/>
            <person name="Tsolas J.M."/>
            <person name="Valente V.L."/>
            <person name="Venter E."/>
            <person name="Venter J.C."/>
            <person name="Vicario S."/>
            <person name="Vieira F.G."/>
            <person name="Vilella A.J."/>
            <person name="Villasante A."/>
            <person name="Walenz B."/>
            <person name="Wang J."/>
            <person name="Wasserman M."/>
            <person name="Watts T."/>
            <person name="Wilson D."/>
            <person name="Wilson R.K."/>
            <person name="Wing R.A."/>
            <person name="Wolfner M.F."/>
            <person name="Wong A."/>
            <person name="Wong G.K."/>
            <person name="Wu C.I."/>
            <person name="Wu G."/>
            <person name="Yamamoto D."/>
            <person name="Yang H.P."/>
            <person name="Yang S.P."/>
            <person name="Yorke J.A."/>
            <person name="Yoshida K."/>
            <person name="Zdobnov E."/>
            <person name="Zhang P."/>
            <person name="Zhang Y."/>
            <person name="Zimin A.V."/>
            <person name="Baldwin J."/>
            <person name="Abdouelleil A."/>
            <person name="Abdulkadir J."/>
            <person name="Abebe A."/>
            <person name="Abera B."/>
            <person name="Abreu J."/>
            <person name="Acer S.C."/>
            <person name="Aftuck L."/>
            <person name="Alexander A."/>
            <person name="An P."/>
            <person name="Anderson E."/>
            <person name="Anderson S."/>
            <person name="Arachi H."/>
            <person name="Azer M."/>
            <person name="Bachantsang P."/>
            <person name="Barry A."/>
            <person name="Bayul T."/>
            <person name="Berlin A."/>
            <person name="Bessette D."/>
            <person name="Bloom T."/>
            <person name="Blye J."/>
            <person name="Boguslavskiy L."/>
            <person name="Bonnet C."/>
            <person name="Boukhgalter B."/>
            <person name="Bourzgui I."/>
            <person name="Brown A."/>
            <person name="Cahill P."/>
            <person name="Channer S."/>
            <person name="Cheshatsang Y."/>
            <person name="Chuda L."/>
            <person name="Citroen M."/>
            <person name="Collymore A."/>
            <person name="Cooke P."/>
            <person name="Costello M."/>
            <person name="D'Aco K."/>
            <person name="Daza R."/>
            <person name="De Haan G."/>
            <person name="DeGray S."/>
            <person name="DeMaso C."/>
            <person name="Dhargay N."/>
            <person name="Dooley K."/>
            <person name="Dooley E."/>
            <person name="Doricent M."/>
            <person name="Dorje P."/>
            <person name="Dorjee K."/>
            <person name="Dupes A."/>
            <person name="Elong R."/>
            <person name="Falk J."/>
            <person name="Farina A."/>
            <person name="Faro S."/>
            <person name="Ferguson D."/>
            <person name="Fisher S."/>
            <person name="Foley C.D."/>
            <person name="Franke A."/>
            <person name="Friedrich D."/>
            <person name="Gadbois L."/>
            <person name="Gearin G."/>
            <person name="Gearin C.R."/>
            <person name="Giannoukos G."/>
            <person name="Goode T."/>
            <person name="Graham J."/>
            <person name="Grandbois E."/>
            <person name="Grewal S."/>
            <person name="Gyaltsen K."/>
            <person name="Hafez N."/>
            <person name="Hagos B."/>
            <person name="Hall J."/>
            <person name="Henson C."/>
            <person name="Hollinger A."/>
            <person name="Honan T."/>
            <person name="Huard M.D."/>
            <person name="Hughes L."/>
            <person name="Hurhula B."/>
            <person name="Husby M.E."/>
            <person name="Kamat A."/>
            <person name="Kanga B."/>
            <person name="Kashin S."/>
            <person name="Khazanovich D."/>
            <person name="Kisner P."/>
            <person name="Lance K."/>
            <person name="Lara M."/>
            <person name="Lee W."/>
            <person name="Lennon N."/>
            <person name="Letendre F."/>
            <person name="LeVine R."/>
            <person name="Lipovsky A."/>
            <person name="Liu X."/>
            <person name="Liu J."/>
            <person name="Liu S."/>
            <person name="Lokyitsang T."/>
            <person name="Lokyitsang Y."/>
            <person name="Lubonja R."/>
            <person name="Lui A."/>
            <person name="MacDonald P."/>
            <person name="Magnisalis V."/>
            <person name="Maru K."/>
            <person name="Matthews C."/>
            <person name="McCusker W."/>
            <person name="McDonough S."/>
            <person name="Mehta T."/>
            <person name="Meldrim J."/>
            <person name="Meneus L."/>
            <person name="Mihai O."/>
            <person name="Mihalev A."/>
            <person name="Mihova T."/>
            <person name="Mittelman R."/>
            <person name="Mlenga V."/>
            <person name="Montmayeur A."/>
            <person name="Mulrain L."/>
            <person name="Navidi A."/>
            <person name="Naylor J."/>
            <person name="Negash T."/>
            <person name="Nguyen T."/>
            <person name="Nguyen N."/>
            <person name="Nicol R."/>
            <person name="Norbu C."/>
            <person name="Norbu N."/>
            <person name="Novod N."/>
            <person name="O'Neill B."/>
            <person name="Osman S."/>
            <person name="Markiewicz E."/>
            <person name="Oyono O.L."/>
            <person name="Patti C."/>
            <person name="Phunkhang P."/>
            <person name="Pierre F."/>
            <person name="Priest M."/>
            <person name="Raghuraman S."/>
            <person name="Rege F."/>
            <person name="Reyes R."/>
            <person name="Rise C."/>
            <person name="Rogov P."/>
            <person name="Ross K."/>
            <person name="Ryan E."/>
            <person name="Settipalli S."/>
            <person name="Shea T."/>
            <person name="Sherpa N."/>
            <person name="Shi L."/>
            <person name="Shih D."/>
            <person name="Sparrow T."/>
            <person name="Spaulding J."/>
            <person name="Stalker J."/>
            <person name="Stange-Thomann N."/>
            <person name="Stavropoulos S."/>
            <person name="Stone C."/>
            <person name="Strader C."/>
            <person name="Tesfaye S."/>
            <person name="Thomson T."/>
            <person name="Thoulutsang Y."/>
            <person name="Thoulutsang D."/>
            <person name="Topham K."/>
            <person name="Topping I."/>
            <person name="Tsamla T."/>
            <person name="Vassiliev H."/>
            <person name="Vo A."/>
            <person name="Wangchuk T."/>
            <person name="Wangdi T."/>
            <person name="Weiand M."/>
            <person name="Wilkinson J."/>
            <person name="Wilson A."/>
            <person name="Yadav S."/>
            <person name="Young G."/>
            <person name="Yu Q."/>
            <person name="Zembek L."/>
            <person name="Zhong D."/>
            <person name="Zimmer A."/>
            <person name="Zwirko Z."/>
            <person name="Jaffe D.B."/>
            <person name="Alvarez P."/>
            <person name="Brockman W."/>
            <person name="Butler J."/>
            <person name="Chin C."/>
            <person name="Gnerre S."/>
            <person name="Grabherr M."/>
            <person name="Kleber M."/>
            <person name="Mauceli E."/>
            <person name="MacCallum I."/>
        </authorList>
    </citation>
    <scope>NUCLEOTIDE SEQUENCE [LARGE SCALE GENOMIC DNA]</scope>
    <source>
        <strain evidence="12">Tucson 15287-2541.00</strain>
    </source>
</reference>
<evidence type="ECO:0000313" key="11">
    <source>
        <dbReference type="EMBL" id="EDV99344.1"/>
    </source>
</evidence>
<evidence type="ECO:0000313" key="12">
    <source>
        <dbReference type="Proteomes" id="UP000001070"/>
    </source>
</evidence>
<evidence type="ECO:0000256" key="3">
    <source>
        <dbReference type="ARBA" id="ARBA00022606"/>
    </source>
</evidence>
<evidence type="ECO:0000256" key="8">
    <source>
        <dbReference type="ARBA" id="ARBA00023170"/>
    </source>
</evidence>
<dbReference type="InterPro" id="IPR004117">
    <property type="entry name" value="7tm6_olfct_rcpt"/>
</dbReference>
<protein>
    <submittedName>
        <fullName evidence="11">GH13800</fullName>
    </submittedName>
</protein>
<dbReference type="Proteomes" id="UP000001070">
    <property type="component" value="Unassembled WGS sequence"/>
</dbReference>
<feature type="transmembrane region" description="Helical" evidence="10">
    <location>
        <begin position="172"/>
        <end position="195"/>
    </location>
</feature>
<dbReference type="InParanoid" id="B4JR14"/>
<dbReference type="PhylomeDB" id="B4JR14"/>
<feature type="transmembrane region" description="Helical" evidence="10">
    <location>
        <begin position="133"/>
        <end position="152"/>
    </location>
</feature>
<proteinExistence type="predicted"/>
<evidence type="ECO:0000256" key="1">
    <source>
        <dbReference type="ARBA" id="ARBA00004651"/>
    </source>
</evidence>
<dbReference type="OrthoDB" id="6765072at2759"/>
<feature type="transmembrane region" description="Helical" evidence="10">
    <location>
        <begin position="302"/>
        <end position="325"/>
    </location>
</feature>
<name>B4JR14_DROGR</name>
<evidence type="ECO:0000256" key="7">
    <source>
        <dbReference type="ARBA" id="ARBA00023136"/>
    </source>
</evidence>
<dbReference type="Pfam" id="PF02949">
    <property type="entry name" value="7tm_6"/>
    <property type="match status" value="1"/>
</dbReference>
<dbReference type="HOGENOM" id="CLU_694977_0_0_1"/>
<feature type="transmembrane region" description="Helical" evidence="10">
    <location>
        <begin position="274"/>
        <end position="296"/>
    </location>
</feature>
<keyword evidence="3" id="KW-0716">Sensory transduction</keyword>
<evidence type="ECO:0000256" key="6">
    <source>
        <dbReference type="ARBA" id="ARBA00022989"/>
    </source>
</evidence>
<dbReference type="eggNOG" id="ENOG502T8K5">
    <property type="taxonomic scope" value="Eukaryota"/>
</dbReference>
<keyword evidence="9" id="KW-0807">Transducer</keyword>
<evidence type="ECO:0000256" key="4">
    <source>
        <dbReference type="ARBA" id="ARBA00022692"/>
    </source>
</evidence>
<dbReference type="EMBL" id="CH916372">
    <property type="protein sequence ID" value="EDV99344.1"/>
    <property type="molecule type" value="Genomic_DNA"/>
</dbReference>
<organism evidence="12">
    <name type="scientific">Drosophila grimshawi</name>
    <name type="common">Hawaiian fruit fly</name>
    <name type="synonym">Idiomyia grimshawi</name>
    <dbReference type="NCBI Taxonomy" id="7222"/>
    <lineage>
        <taxon>Eukaryota</taxon>
        <taxon>Metazoa</taxon>
        <taxon>Ecdysozoa</taxon>
        <taxon>Arthropoda</taxon>
        <taxon>Hexapoda</taxon>
        <taxon>Insecta</taxon>
        <taxon>Pterygota</taxon>
        <taxon>Neoptera</taxon>
        <taxon>Endopterygota</taxon>
        <taxon>Diptera</taxon>
        <taxon>Brachycera</taxon>
        <taxon>Muscomorpha</taxon>
        <taxon>Ephydroidea</taxon>
        <taxon>Drosophilidae</taxon>
        <taxon>Drosophila</taxon>
        <taxon>Hawaiian Drosophila</taxon>
    </lineage>
</organism>
<evidence type="ECO:0000256" key="5">
    <source>
        <dbReference type="ARBA" id="ARBA00022725"/>
    </source>
</evidence>
<dbReference type="STRING" id="7222.B4JR14"/>
<keyword evidence="2" id="KW-1003">Cell membrane</keyword>
<dbReference type="GO" id="GO:0007165">
    <property type="term" value="P:signal transduction"/>
    <property type="evidence" value="ECO:0007669"/>
    <property type="project" value="UniProtKB-KW"/>
</dbReference>
<feature type="transmembrane region" description="Helical" evidence="10">
    <location>
        <begin position="37"/>
        <end position="55"/>
    </location>
</feature>
<evidence type="ECO:0000256" key="9">
    <source>
        <dbReference type="ARBA" id="ARBA00023224"/>
    </source>
</evidence>
<keyword evidence="7 10" id="KW-0472">Membrane</keyword>
<keyword evidence="6 10" id="KW-1133">Transmembrane helix</keyword>
<evidence type="ECO:0000256" key="10">
    <source>
        <dbReference type="SAM" id="Phobius"/>
    </source>
</evidence>
<keyword evidence="4 10" id="KW-0812">Transmembrane</keyword>
<keyword evidence="8" id="KW-0675">Receptor</keyword>
<dbReference type="GO" id="GO:0005886">
    <property type="term" value="C:plasma membrane"/>
    <property type="evidence" value="ECO:0007669"/>
    <property type="project" value="UniProtKB-SubCell"/>
</dbReference>
<keyword evidence="5" id="KW-0552">Olfaction</keyword>